<evidence type="ECO:0000313" key="2">
    <source>
        <dbReference type="Proteomes" id="UP000231279"/>
    </source>
</evidence>
<protein>
    <submittedName>
        <fullName evidence="1">Uncharacterized protein</fullName>
    </submittedName>
</protein>
<reference evidence="2" key="1">
    <citation type="journal article" date="2018" name="Gigascience">
        <title>Genome assembly of the Pink Ipe (Handroanthus impetiginosus, Bignoniaceae), a highly valued, ecologically keystone Neotropical timber forest tree.</title>
        <authorList>
            <person name="Silva-Junior O.B."/>
            <person name="Grattapaglia D."/>
            <person name="Novaes E."/>
            <person name="Collevatti R.G."/>
        </authorList>
    </citation>
    <scope>NUCLEOTIDE SEQUENCE [LARGE SCALE GENOMIC DNA]</scope>
    <source>
        <strain evidence="2">cv. UFG-1</strain>
    </source>
</reference>
<keyword evidence="2" id="KW-1185">Reference proteome</keyword>
<name>A0A2G9I439_9LAMI</name>
<dbReference type="Proteomes" id="UP000231279">
    <property type="component" value="Unassembled WGS sequence"/>
</dbReference>
<dbReference type="EMBL" id="NKXS01000399">
    <property type="protein sequence ID" value="PIN24535.1"/>
    <property type="molecule type" value="Genomic_DNA"/>
</dbReference>
<organism evidence="1 2">
    <name type="scientific">Handroanthus impetiginosus</name>
    <dbReference type="NCBI Taxonomy" id="429701"/>
    <lineage>
        <taxon>Eukaryota</taxon>
        <taxon>Viridiplantae</taxon>
        <taxon>Streptophyta</taxon>
        <taxon>Embryophyta</taxon>
        <taxon>Tracheophyta</taxon>
        <taxon>Spermatophyta</taxon>
        <taxon>Magnoliopsida</taxon>
        <taxon>eudicotyledons</taxon>
        <taxon>Gunneridae</taxon>
        <taxon>Pentapetalae</taxon>
        <taxon>asterids</taxon>
        <taxon>lamiids</taxon>
        <taxon>Lamiales</taxon>
        <taxon>Bignoniaceae</taxon>
        <taxon>Crescentiina</taxon>
        <taxon>Tabebuia alliance</taxon>
        <taxon>Handroanthus</taxon>
    </lineage>
</organism>
<comment type="caution">
    <text evidence="1">The sequence shown here is derived from an EMBL/GenBank/DDBJ whole genome shotgun (WGS) entry which is preliminary data.</text>
</comment>
<gene>
    <name evidence="1" type="ORF">CDL12_02720</name>
</gene>
<proteinExistence type="predicted"/>
<evidence type="ECO:0000313" key="1">
    <source>
        <dbReference type="EMBL" id="PIN24535.1"/>
    </source>
</evidence>
<accession>A0A2G9I439</accession>
<dbReference type="AlphaFoldDB" id="A0A2G9I439"/>
<sequence length="104" mass="11096">MQLVMDVSPMGGISAIVNPGCYREKMDGVDVFVFLMAAQVVKSSYILFTTFLECLVGFSLTFYSEIYGFSREDAICGAGSNGTVVSQLVANGPLLICSQVCVSS</sequence>